<evidence type="ECO:0000256" key="8">
    <source>
        <dbReference type="SAM" id="Phobius"/>
    </source>
</evidence>
<keyword evidence="5 8" id="KW-0472">Membrane</keyword>
<organism evidence="9 10">
    <name type="scientific">Apolygus lucorum</name>
    <name type="common">Small green plant bug</name>
    <name type="synonym">Lygocoris lucorum</name>
    <dbReference type="NCBI Taxonomy" id="248454"/>
    <lineage>
        <taxon>Eukaryota</taxon>
        <taxon>Metazoa</taxon>
        <taxon>Ecdysozoa</taxon>
        <taxon>Arthropoda</taxon>
        <taxon>Hexapoda</taxon>
        <taxon>Insecta</taxon>
        <taxon>Pterygota</taxon>
        <taxon>Neoptera</taxon>
        <taxon>Paraneoptera</taxon>
        <taxon>Hemiptera</taxon>
        <taxon>Heteroptera</taxon>
        <taxon>Panheteroptera</taxon>
        <taxon>Cimicomorpha</taxon>
        <taxon>Miridae</taxon>
        <taxon>Mirini</taxon>
        <taxon>Apolygus</taxon>
    </lineage>
</organism>
<evidence type="ECO:0000256" key="5">
    <source>
        <dbReference type="ARBA" id="ARBA00023136"/>
    </source>
</evidence>
<keyword evidence="6" id="KW-0675">Receptor</keyword>
<evidence type="ECO:0000256" key="2">
    <source>
        <dbReference type="ARBA" id="ARBA00022475"/>
    </source>
</evidence>
<comment type="subcellular location">
    <subcellularLocation>
        <location evidence="1">Cell membrane</location>
        <topology evidence="1">Multi-pass membrane protein</topology>
    </subcellularLocation>
</comment>
<reference evidence="9" key="1">
    <citation type="journal article" date="2021" name="Mol. Ecol. Resour.">
        <title>Apolygus lucorum genome provides insights into omnivorousness and mesophyll feeding.</title>
        <authorList>
            <person name="Liu Y."/>
            <person name="Liu H."/>
            <person name="Wang H."/>
            <person name="Huang T."/>
            <person name="Liu B."/>
            <person name="Yang B."/>
            <person name="Yin L."/>
            <person name="Li B."/>
            <person name="Zhang Y."/>
            <person name="Zhang S."/>
            <person name="Jiang F."/>
            <person name="Zhang X."/>
            <person name="Ren Y."/>
            <person name="Wang B."/>
            <person name="Wang S."/>
            <person name="Lu Y."/>
            <person name="Wu K."/>
            <person name="Fan W."/>
            <person name="Wang G."/>
        </authorList>
    </citation>
    <scope>NUCLEOTIDE SEQUENCE</scope>
    <source>
        <strain evidence="9">12Hb</strain>
    </source>
</reference>
<dbReference type="GO" id="GO:0005886">
    <property type="term" value="C:plasma membrane"/>
    <property type="evidence" value="ECO:0007669"/>
    <property type="project" value="UniProtKB-SubCell"/>
</dbReference>
<feature type="transmembrane region" description="Helical" evidence="8">
    <location>
        <begin position="377"/>
        <end position="397"/>
    </location>
</feature>
<sequence length="615" mass="68948">MTTASTLPLNLPSIIIEHFSYTGHCNAYFCNIYDALFFEGDVSSFPTLCKTSVISSTNERIKLDSSQHRLGIFLDTSCIGGLLFLQKNPDVFNSSYKWLLWSQNSAEVLDILEPSHIDIDSDLTLLMEVSTLSMENPPGSSSEPGKAFAMADVHRKHRSLPFIVEEYQLWIGNNLHSTSPVSERDLEGVRFVGSVWLSSMNIANTPRELLMDPAHASNVDVKSRYGMSLFNTLCQHYLNCSLDLIQANCNDDWIPCNGTVSIIDQVSKGEADFGIVPLIWDPLKLEMIDYSLPIMNIKFKYLFLRPKMIGSWFALILPLSSEIWLLLFALLILSVVAFRIVSPYDDVSHHNDGWGGSIFLFVSAMAQQGIPDNAGKLTTRIIYVCVLGVTFFVYVYYSTALLNGLLLPPPNSVSFPEQLFQSHFQIGLESSDILRARMMPNTGRDEELKRSLASTAESDIFMSAATGVEKAVHESFAIFGDESALYQQLWTVSFTFAEMCSVGLVDDEERPRQASFVLRPNSPYKEILRRGIIRSRERGAMERLKTQWFPGFPECLWKTDAIEFGFRPHTVAYIILGIGVAAGAIIFGVEKILFNPKIVDNAKPKSTENIKTHTE</sequence>
<gene>
    <name evidence="9" type="ORF">GE061_012453</name>
</gene>
<protein>
    <recommendedName>
        <fullName evidence="11">Ionotropic glutamate receptor C-terminal domain-containing protein</fullName>
    </recommendedName>
</protein>
<dbReference type="Proteomes" id="UP000466442">
    <property type="component" value="Unassembled WGS sequence"/>
</dbReference>
<keyword evidence="3 8" id="KW-0812">Transmembrane</keyword>
<evidence type="ECO:0000256" key="7">
    <source>
        <dbReference type="ARBA" id="ARBA00023180"/>
    </source>
</evidence>
<dbReference type="Gene3D" id="1.10.287.70">
    <property type="match status" value="1"/>
</dbReference>
<dbReference type="PANTHER" id="PTHR42643">
    <property type="entry name" value="IONOTROPIC RECEPTOR 20A-RELATED"/>
    <property type="match status" value="1"/>
</dbReference>
<evidence type="ECO:0000256" key="1">
    <source>
        <dbReference type="ARBA" id="ARBA00004651"/>
    </source>
</evidence>
<dbReference type="EMBL" id="WIXP02000004">
    <property type="protein sequence ID" value="KAF6211936.1"/>
    <property type="molecule type" value="Genomic_DNA"/>
</dbReference>
<feature type="transmembrane region" description="Helical" evidence="8">
    <location>
        <begin position="312"/>
        <end position="341"/>
    </location>
</feature>
<evidence type="ECO:0000313" key="10">
    <source>
        <dbReference type="Proteomes" id="UP000466442"/>
    </source>
</evidence>
<evidence type="ECO:0000256" key="4">
    <source>
        <dbReference type="ARBA" id="ARBA00022989"/>
    </source>
</evidence>
<evidence type="ECO:0000313" key="9">
    <source>
        <dbReference type="EMBL" id="KAF6211936.1"/>
    </source>
</evidence>
<accession>A0A8S9XV21</accession>
<evidence type="ECO:0000256" key="3">
    <source>
        <dbReference type="ARBA" id="ARBA00022692"/>
    </source>
</evidence>
<dbReference type="PANTHER" id="PTHR42643:SF30">
    <property type="entry name" value="IONOTROPIC RECEPTOR 40A-RELATED"/>
    <property type="match status" value="1"/>
</dbReference>
<dbReference type="SUPFAM" id="SSF53850">
    <property type="entry name" value="Periplasmic binding protein-like II"/>
    <property type="match status" value="1"/>
</dbReference>
<keyword evidence="2" id="KW-1003">Cell membrane</keyword>
<evidence type="ECO:0008006" key="11">
    <source>
        <dbReference type="Google" id="ProtNLM"/>
    </source>
</evidence>
<dbReference type="InterPro" id="IPR052192">
    <property type="entry name" value="Insect_Ionotropic_Sensory_Rcpt"/>
</dbReference>
<keyword evidence="7" id="KW-0325">Glycoprotein</keyword>
<name>A0A8S9XV21_APOLU</name>
<keyword evidence="4 8" id="KW-1133">Transmembrane helix</keyword>
<proteinExistence type="predicted"/>
<feature type="transmembrane region" description="Helical" evidence="8">
    <location>
        <begin position="570"/>
        <end position="589"/>
    </location>
</feature>
<keyword evidence="10" id="KW-1185">Reference proteome</keyword>
<comment type="caution">
    <text evidence="9">The sequence shown here is derived from an EMBL/GenBank/DDBJ whole genome shotgun (WGS) entry which is preliminary data.</text>
</comment>
<dbReference type="OrthoDB" id="6581555at2759"/>
<dbReference type="AlphaFoldDB" id="A0A8S9XV21"/>
<evidence type="ECO:0000256" key="6">
    <source>
        <dbReference type="ARBA" id="ARBA00023170"/>
    </source>
</evidence>